<evidence type="ECO:0000313" key="2">
    <source>
        <dbReference type="Proteomes" id="UP000694005"/>
    </source>
</evidence>
<evidence type="ECO:0000313" key="1">
    <source>
        <dbReference type="EMBL" id="CAG7901227.1"/>
    </source>
</evidence>
<sequence length="76" mass="8711">MVLIFHSFKGFSDLRETLKDFSEDPRKTFQNTLGKSSNAFYARRLSTKSSGSLRKFSAQSGTNFGYVFCVCLYSRF</sequence>
<dbReference type="AlphaFoldDB" id="A0A8D9M8B2"/>
<gene>
    <name evidence="1" type="ORF">BRAPAZ1V2_A07P08710.2</name>
</gene>
<dbReference type="EMBL" id="LS974623">
    <property type="protein sequence ID" value="CAG7901227.1"/>
    <property type="molecule type" value="Genomic_DNA"/>
</dbReference>
<protein>
    <submittedName>
        <fullName evidence="1">Uncharacterized protein</fullName>
    </submittedName>
</protein>
<reference evidence="1 2" key="1">
    <citation type="submission" date="2021-07" db="EMBL/GenBank/DDBJ databases">
        <authorList>
            <consortium name="Genoscope - CEA"/>
            <person name="William W."/>
        </authorList>
    </citation>
    <scope>NUCLEOTIDE SEQUENCE [LARGE SCALE GENOMIC DNA]</scope>
</reference>
<dbReference type="Proteomes" id="UP000694005">
    <property type="component" value="Chromosome A07"/>
</dbReference>
<name>A0A8D9M8B2_BRACM</name>
<dbReference type="Gramene" id="A07p08710.2_BraZ1">
    <property type="protein sequence ID" value="A07p08710.2_BraZ1.CDS"/>
    <property type="gene ID" value="A07g08710.2_BraZ1"/>
</dbReference>
<organism evidence="1 2">
    <name type="scientific">Brassica campestris</name>
    <name type="common">Field mustard</name>
    <dbReference type="NCBI Taxonomy" id="3711"/>
    <lineage>
        <taxon>Eukaryota</taxon>
        <taxon>Viridiplantae</taxon>
        <taxon>Streptophyta</taxon>
        <taxon>Embryophyta</taxon>
        <taxon>Tracheophyta</taxon>
        <taxon>Spermatophyta</taxon>
        <taxon>Magnoliopsida</taxon>
        <taxon>eudicotyledons</taxon>
        <taxon>Gunneridae</taxon>
        <taxon>Pentapetalae</taxon>
        <taxon>rosids</taxon>
        <taxon>malvids</taxon>
        <taxon>Brassicales</taxon>
        <taxon>Brassicaceae</taxon>
        <taxon>Brassiceae</taxon>
        <taxon>Brassica</taxon>
    </lineage>
</organism>
<accession>A0A8D9M8B2</accession>
<proteinExistence type="predicted"/>